<reference evidence="2" key="3">
    <citation type="submission" date="2025-09" db="UniProtKB">
        <authorList>
            <consortium name="Ensembl"/>
        </authorList>
    </citation>
    <scope>IDENTIFICATION</scope>
</reference>
<dbReference type="HOGENOM" id="CLU_890063_0_0_1"/>
<dbReference type="InterPro" id="IPR039934">
    <property type="entry name" value="C2CD2/C2CD2L"/>
</dbReference>
<dbReference type="Ensembl" id="ENSCSAVT00000011656.1">
    <property type="protein sequence ID" value="ENSCSAVP00000011523.1"/>
    <property type="gene ID" value="ENSCSAVG00000006747.1"/>
</dbReference>
<dbReference type="AlphaFoldDB" id="H2Z1R1"/>
<keyword evidence="1" id="KW-0472">Membrane</keyword>
<name>H2Z1R1_CIOSA</name>
<evidence type="ECO:0000256" key="1">
    <source>
        <dbReference type="SAM" id="Phobius"/>
    </source>
</evidence>
<accession>H2Z1R1</accession>
<dbReference type="PANTHER" id="PTHR21119:SF5">
    <property type="entry name" value="C2 DOMAIN-CONTAINING PROTEIN"/>
    <property type="match status" value="1"/>
</dbReference>
<evidence type="ECO:0000313" key="2">
    <source>
        <dbReference type="Ensembl" id="ENSCSAVP00000011523.1"/>
    </source>
</evidence>
<feature type="transmembrane region" description="Helical" evidence="1">
    <location>
        <begin position="33"/>
        <end position="54"/>
    </location>
</feature>
<protein>
    <submittedName>
        <fullName evidence="2">Uncharacterized protein</fullName>
    </submittedName>
</protein>
<dbReference type="Proteomes" id="UP000007875">
    <property type="component" value="Unassembled WGS sequence"/>
</dbReference>
<dbReference type="GeneTree" id="ENSGT00530000067465"/>
<sequence>MAVIAAFLQKLKYFLSKSIVPTENGFVNLISSIYSPHLHILTVILAATLIYFVFKQARSQKTNEKHSATLKAITPQDLSWLNKILTWTFVTASQGMPPVVETWIQDINIALAKQKNSFKVLVYGLREGSAPPWLKEITEVKRTNNELNGKVLLETSEMGLLITVQETLGSKEISSSYSAIFVHFQCWFTARLVRYHGNAVLQLQPAEKNPIFRIKMKPLTKQTLVSTVPESVAEAVKSAFLNSMFFIDASTWEPLSPNLDGGHEEEESCYADSEDDITFKDVNELPSTPRMAPRGMVNGLTKLNLNKKARPVM</sequence>
<reference evidence="2" key="2">
    <citation type="submission" date="2025-08" db="UniProtKB">
        <authorList>
            <consortium name="Ensembl"/>
        </authorList>
    </citation>
    <scope>IDENTIFICATION</scope>
</reference>
<dbReference type="PANTHER" id="PTHR21119">
    <property type="entry name" value="C2 DOMAIN-CONTAINING PROTEIN"/>
    <property type="match status" value="1"/>
</dbReference>
<proteinExistence type="predicted"/>
<reference evidence="3" key="1">
    <citation type="submission" date="2003-08" db="EMBL/GenBank/DDBJ databases">
        <authorList>
            <person name="Birren B."/>
            <person name="Nusbaum C."/>
            <person name="Abebe A."/>
            <person name="Abouelleil A."/>
            <person name="Adekoya E."/>
            <person name="Ait-zahra M."/>
            <person name="Allen N."/>
            <person name="Allen T."/>
            <person name="An P."/>
            <person name="Anderson M."/>
            <person name="Anderson S."/>
            <person name="Arachchi H."/>
            <person name="Armbruster J."/>
            <person name="Bachantsang P."/>
            <person name="Baldwin J."/>
            <person name="Barry A."/>
            <person name="Bayul T."/>
            <person name="Blitshsteyn B."/>
            <person name="Bloom T."/>
            <person name="Blye J."/>
            <person name="Boguslavskiy L."/>
            <person name="Borowsky M."/>
            <person name="Boukhgalter B."/>
            <person name="Brunache A."/>
            <person name="Butler J."/>
            <person name="Calixte N."/>
            <person name="Calvo S."/>
            <person name="Camarata J."/>
            <person name="Campo K."/>
            <person name="Chang J."/>
            <person name="Cheshatsang Y."/>
            <person name="Citroen M."/>
            <person name="Collymore A."/>
            <person name="Considine T."/>
            <person name="Cook A."/>
            <person name="Cooke P."/>
            <person name="Corum B."/>
            <person name="Cuomo C."/>
            <person name="David R."/>
            <person name="Dawoe T."/>
            <person name="Degray S."/>
            <person name="Dodge S."/>
            <person name="Dooley K."/>
            <person name="Dorje P."/>
            <person name="Dorjee K."/>
            <person name="Dorris L."/>
            <person name="Duffey N."/>
            <person name="Dupes A."/>
            <person name="Elkins T."/>
            <person name="Engels R."/>
            <person name="Erickson J."/>
            <person name="Farina A."/>
            <person name="Faro S."/>
            <person name="Ferreira P."/>
            <person name="Fischer H."/>
            <person name="Fitzgerald M."/>
            <person name="Foley K."/>
            <person name="Gage D."/>
            <person name="Galagan J."/>
            <person name="Gearin G."/>
            <person name="Gnerre S."/>
            <person name="Gnirke A."/>
            <person name="Goyette A."/>
            <person name="Graham J."/>
            <person name="Grandbois E."/>
            <person name="Gyaltsen K."/>
            <person name="Hafez N."/>
            <person name="Hagopian D."/>
            <person name="Hagos B."/>
            <person name="Hall J."/>
            <person name="Hatcher B."/>
            <person name="Heller A."/>
            <person name="Higgins H."/>
            <person name="Honan T."/>
            <person name="Horn A."/>
            <person name="Houde N."/>
            <person name="Hughes L."/>
            <person name="Hulme W."/>
            <person name="Husby E."/>
            <person name="Iliev I."/>
            <person name="Jaffe D."/>
            <person name="Jones C."/>
            <person name="Kamal M."/>
            <person name="Kamat A."/>
            <person name="Kamvysselis M."/>
            <person name="Karlsson E."/>
            <person name="Kells C."/>
            <person name="Kieu A."/>
            <person name="Kisner P."/>
            <person name="Kodira C."/>
            <person name="Kulbokas E."/>
            <person name="Labutti K."/>
            <person name="Lama D."/>
            <person name="Landers T."/>
            <person name="Leger J."/>
            <person name="Levine S."/>
            <person name="Lewis D."/>
            <person name="Lewis T."/>
            <person name="Lindblad-toh K."/>
            <person name="Liu X."/>
            <person name="Lokyitsang T."/>
            <person name="Lokyitsang Y."/>
            <person name="Lucien O."/>
            <person name="Lui A."/>
            <person name="Ma L.J."/>
            <person name="Mabbitt R."/>
            <person name="Macdonald J."/>
            <person name="Maclean C."/>
            <person name="Major J."/>
            <person name="Manning J."/>
            <person name="Marabella R."/>
            <person name="Maru K."/>
            <person name="Matthews C."/>
            <person name="Mauceli E."/>
            <person name="Mccarthy M."/>
            <person name="Mcdonough S."/>
            <person name="Mcghee T."/>
            <person name="Meldrim J."/>
            <person name="Meneus L."/>
            <person name="Mesirov J."/>
            <person name="Mihalev A."/>
            <person name="Mihova T."/>
            <person name="Mikkelsen T."/>
            <person name="Mlenga V."/>
            <person name="Moru K."/>
            <person name="Mozes J."/>
            <person name="Mulrain L."/>
            <person name="Munson G."/>
            <person name="Naylor J."/>
            <person name="Newes C."/>
            <person name="Nguyen C."/>
            <person name="Nguyen N."/>
            <person name="Nguyen T."/>
            <person name="Nicol R."/>
            <person name="Nielsen C."/>
            <person name="Nizzari M."/>
            <person name="Norbu C."/>
            <person name="Norbu N."/>
            <person name="O'donnell P."/>
            <person name="Okoawo O."/>
            <person name="O'leary S."/>
            <person name="Omotosho B."/>
            <person name="O'neill K."/>
            <person name="Osman S."/>
            <person name="Parker S."/>
            <person name="Perrin D."/>
            <person name="Phunkhang P."/>
            <person name="Piqani B."/>
            <person name="Purcell S."/>
            <person name="Rachupka T."/>
            <person name="Ramasamy U."/>
            <person name="Rameau R."/>
            <person name="Ray V."/>
            <person name="Raymond C."/>
            <person name="Retta R."/>
            <person name="Richardson S."/>
            <person name="Rise C."/>
            <person name="Rodriguez J."/>
            <person name="Rogers J."/>
            <person name="Rogov P."/>
            <person name="Rutman M."/>
            <person name="Schupbach R."/>
            <person name="Seaman C."/>
            <person name="Settipalli S."/>
            <person name="Sharpe T."/>
            <person name="Sheridan J."/>
            <person name="Sherpa N."/>
            <person name="Shi J."/>
            <person name="Smirnov S."/>
            <person name="Smith C."/>
            <person name="Sougnez C."/>
            <person name="Spencer B."/>
            <person name="Stalker J."/>
            <person name="Stange-thomann N."/>
            <person name="Stavropoulos S."/>
            <person name="Stetson K."/>
            <person name="Stone C."/>
            <person name="Stone S."/>
            <person name="Stubbs M."/>
            <person name="Talamas J."/>
            <person name="Tchuinga P."/>
            <person name="Tenzing P."/>
            <person name="Tesfaye S."/>
            <person name="Theodore J."/>
            <person name="Thoulutsang Y."/>
            <person name="Topham K."/>
            <person name="Towey S."/>
            <person name="Tsamla T."/>
            <person name="Tsomo N."/>
            <person name="Vallee D."/>
            <person name="Vassiliev H."/>
            <person name="Venkataraman V."/>
            <person name="Vinson J."/>
            <person name="Vo A."/>
            <person name="Wade C."/>
            <person name="Wang S."/>
            <person name="Wangchuk T."/>
            <person name="Wangdi T."/>
            <person name="Whittaker C."/>
            <person name="Wilkinson J."/>
            <person name="Wu Y."/>
            <person name="Wyman D."/>
            <person name="Yadav S."/>
            <person name="Yang S."/>
            <person name="Yang X."/>
            <person name="Yeager S."/>
            <person name="Yee E."/>
            <person name="Young G."/>
            <person name="Zainoun J."/>
            <person name="Zembeck L."/>
            <person name="Zimmer A."/>
            <person name="Zody M."/>
            <person name="Lander E."/>
        </authorList>
    </citation>
    <scope>NUCLEOTIDE SEQUENCE [LARGE SCALE GENOMIC DNA]</scope>
</reference>
<dbReference type="InParanoid" id="H2Z1R1"/>
<keyword evidence="1" id="KW-0812">Transmembrane</keyword>
<evidence type="ECO:0000313" key="3">
    <source>
        <dbReference type="Proteomes" id="UP000007875"/>
    </source>
</evidence>
<organism evidence="2 3">
    <name type="scientific">Ciona savignyi</name>
    <name type="common">Pacific transparent sea squirt</name>
    <dbReference type="NCBI Taxonomy" id="51511"/>
    <lineage>
        <taxon>Eukaryota</taxon>
        <taxon>Metazoa</taxon>
        <taxon>Chordata</taxon>
        <taxon>Tunicata</taxon>
        <taxon>Ascidiacea</taxon>
        <taxon>Phlebobranchia</taxon>
        <taxon>Cionidae</taxon>
        <taxon>Ciona</taxon>
    </lineage>
</organism>
<keyword evidence="1" id="KW-1133">Transmembrane helix</keyword>
<keyword evidence="3" id="KW-1185">Reference proteome</keyword>